<dbReference type="InterPro" id="IPR000644">
    <property type="entry name" value="CBS_dom"/>
</dbReference>
<dbReference type="Pfam" id="PF00478">
    <property type="entry name" value="IMPDH"/>
    <property type="match status" value="1"/>
</dbReference>
<dbReference type="SMART" id="SM00116">
    <property type="entry name" value="CBS"/>
    <property type="match status" value="2"/>
</dbReference>
<evidence type="ECO:0000256" key="7">
    <source>
        <dbReference type="ARBA" id="ARBA00022755"/>
    </source>
</evidence>
<feature type="binding site" evidence="13">
    <location>
        <position position="468"/>
    </location>
    <ligand>
        <name>K(+)</name>
        <dbReference type="ChEBI" id="CHEBI:29103"/>
        <note>ligand shared between two tetrameric partners</note>
    </ligand>
</feature>
<feature type="active site" description="Thioimidate intermediate" evidence="13 14">
    <location>
        <position position="301"/>
    </location>
</feature>
<dbReference type="PROSITE" id="PS51371">
    <property type="entry name" value="CBS"/>
    <property type="match status" value="2"/>
</dbReference>
<dbReference type="NCBIfam" id="TIGR01302">
    <property type="entry name" value="IMP_dehydrog"/>
    <property type="match status" value="1"/>
</dbReference>
<feature type="binding site" evidence="13 15">
    <location>
        <begin position="294"/>
        <end position="296"/>
    </location>
    <ligand>
        <name>NAD(+)</name>
        <dbReference type="ChEBI" id="CHEBI:57540"/>
    </ligand>
</feature>
<dbReference type="SUPFAM" id="SSF51412">
    <property type="entry name" value="Inosine monophosphate dehydrogenase (IMPDH)"/>
    <property type="match status" value="1"/>
</dbReference>
<dbReference type="AlphaFoldDB" id="A0A518BJ83"/>
<comment type="subunit">
    <text evidence="3 13">Homotetramer.</text>
</comment>
<evidence type="ECO:0000256" key="13">
    <source>
        <dbReference type="HAMAP-Rule" id="MF_01964"/>
    </source>
</evidence>
<organism evidence="21 22">
    <name type="scientific">Engelhardtia mirabilis</name>
    <dbReference type="NCBI Taxonomy" id="2528011"/>
    <lineage>
        <taxon>Bacteria</taxon>
        <taxon>Pseudomonadati</taxon>
        <taxon>Planctomycetota</taxon>
        <taxon>Planctomycetia</taxon>
        <taxon>Planctomycetia incertae sedis</taxon>
        <taxon>Engelhardtia</taxon>
    </lineage>
</organism>
<keyword evidence="6 13" id="KW-0332">GMP biosynthesis</keyword>
<evidence type="ECO:0000256" key="15">
    <source>
        <dbReference type="PIRSR" id="PIRSR000130-3"/>
    </source>
</evidence>
<evidence type="ECO:0000256" key="11">
    <source>
        <dbReference type="ARBA" id="ARBA00023122"/>
    </source>
</evidence>
<dbReference type="PANTHER" id="PTHR11911">
    <property type="entry name" value="INOSINE-5-MONOPHOSPHATE DEHYDROGENASE RELATED"/>
    <property type="match status" value="1"/>
</dbReference>
<dbReference type="EMBL" id="CP036287">
    <property type="protein sequence ID" value="QDU67037.1"/>
    <property type="molecule type" value="Genomic_DNA"/>
</dbReference>
<evidence type="ECO:0000256" key="16">
    <source>
        <dbReference type="PIRSR" id="PIRSR000130-4"/>
    </source>
</evidence>
<comment type="activity regulation">
    <text evidence="13">Mycophenolic acid (MPA) is a non-competitive inhibitor that prevents formation of the closed enzyme conformation by binding to the same site as the amobile flap. In contrast, mizoribine monophosphate (MZP) is a competitive inhibitor that induces the closed conformation. MPA is a potent inhibitor of mammalian IMPDHs but a poor inhibitor of the bacterial enzymes. MZP is a more potent inhibitor of bacterial IMPDH.</text>
</comment>
<dbReference type="CDD" id="cd00381">
    <property type="entry name" value="IMPDH"/>
    <property type="match status" value="1"/>
</dbReference>
<sequence length="484" mass="51662">MVLEFPEGLTFDDVLLVPRHSDVLPTDVDVRTRFSRNVSLAIPISSAAMDTVTEWRLAVALAREGGLGVIHRNLPIERQIREVDKVKRSANGIIEDPVTLAENATMAEARKAMATFNISGLPVVDTERRVIGILTSRDCRFETSDDTPVREVMTHENLVTAPPGTSLDEARDMLFRHKVEKLIIVDGEGRLNGLITMKDVDMLEAFPSSATDARGRLIVGAAIGPRDQERAEGLVEAGVDVLVVDTAHGHSSNVLESVRWLKSKFSVDVVAGNVATGEAAVALVEAGADGVKVGIGPGSICTTRVVAGVGVPQLSAILDVRAAIGESDVPIIADGGIRFSGDAGKALAAGASCIMLGSLFAGTEESPGEQILYKGRTFKTVRGMGSLGAMVEGSKERYRQGNVTDTQKLVPEGIEGMVPYKGHLSAFVYQMVGGIRAGMGYSGAATIPSFWDRARFTRVTAAGMRESHPHDVTITKESPNYHHE</sequence>
<feature type="binding site" evidence="13">
    <location>
        <begin position="357"/>
        <end position="358"/>
    </location>
    <ligand>
        <name>IMP</name>
        <dbReference type="ChEBI" id="CHEBI:58053"/>
    </ligand>
</feature>
<evidence type="ECO:0000313" key="22">
    <source>
        <dbReference type="Proteomes" id="UP000316921"/>
    </source>
</evidence>
<dbReference type="KEGG" id="pbap:Pla133_21150"/>
<keyword evidence="5" id="KW-0677">Repeat</keyword>
<dbReference type="GO" id="GO:0006183">
    <property type="term" value="P:GTP biosynthetic process"/>
    <property type="evidence" value="ECO:0007669"/>
    <property type="project" value="TreeGrafter"/>
</dbReference>
<dbReference type="GO" id="GO:0000166">
    <property type="term" value="F:nucleotide binding"/>
    <property type="evidence" value="ECO:0007669"/>
    <property type="project" value="UniProtKB-UniRule"/>
</dbReference>
<keyword evidence="11 17" id="KW-0129">CBS domain</keyword>
<evidence type="ECO:0000256" key="4">
    <source>
        <dbReference type="ARBA" id="ARBA00022723"/>
    </source>
</evidence>
<dbReference type="PANTHER" id="PTHR11911:SF111">
    <property type="entry name" value="INOSINE-5'-MONOPHOSPHATE DEHYDROGENASE"/>
    <property type="match status" value="1"/>
</dbReference>
<evidence type="ECO:0000256" key="8">
    <source>
        <dbReference type="ARBA" id="ARBA00022958"/>
    </source>
</evidence>
<dbReference type="UniPathway" id="UPA00601">
    <property type="reaction ID" value="UER00295"/>
</dbReference>
<dbReference type="SUPFAM" id="SSF54631">
    <property type="entry name" value="CBS-domain pair"/>
    <property type="match status" value="1"/>
</dbReference>
<dbReference type="InterPro" id="IPR013785">
    <property type="entry name" value="Aldolase_TIM"/>
</dbReference>
<feature type="binding site" description="in other chain" evidence="13 16">
    <location>
        <position position="296"/>
    </location>
    <ligand>
        <name>K(+)</name>
        <dbReference type="ChEBI" id="CHEBI:29103"/>
        <note>ligand shared between two tetrameric partners</note>
    </ligand>
</feature>
<evidence type="ECO:0000256" key="3">
    <source>
        <dbReference type="ARBA" id="ARBA00011881"/>
    </source>
</evidence>
<evidence type="ECO:0000256" key="5">
    <source>
        <dbReference type="ARBA" id="ARBA00022737"/>
    </source>
</evidence>
<dbReference type="InterPro" id="IPR015875">
    <property type="entry name" value="IMP_DH/GMP_Rdtase_CS"/>
</dbReference>
<evidence type="ECO:0000256" key="10">
    <source>
        <dbReference type="ARBA" id="ARBA00023027"/>
    </source>
</evidence>
<feature type="binding site" description="in other chain" evidence="13 16">
    <location>
        <position position="298"/>
    </location>
    <ligand>
        <name>K(+)</name>
        <dbReference type="ChEBI" id="CHEBI:29103"/>
        <note>ligand shared between two tetrameric partners</note>
    </ligand>
</feature>
<feature type="binding site" evidence="13">
    <location>
        <position position="466"/>
    </location>
    <ligand>
        <name>K(+)</name>
        <dbReference type="ChEBI" id="CHEBI:29103"/>
        <note>ligand shared between two tetrameric partners</note>
    </ligand>
</feature>
<keyword evidence="10 13" id="KW-0520">NAD</keyword>
<evidence type="ECO:0000256" key="9">
    <source>
        <dbReference type="ARBA" id="ARBA00023002"/>
    </source>
</evidence>
<comment type="cofactor">
    <cofactor evidence="1 13">
        <name>K(+)</name>
        <dbReference type="ChEBI" id="CHEBI:29103"/>
    </cofactor>
</comment>
<dbReference type="Proteomes" id="UP000316921">
    <property type="component" value="Chromosome"/>
</dbReference>
<feature type="binding site" evidence="13">
    <location>
        <position position="299"/>
    </location>
    <ligand>
        <name>IMP</name>
        <dbReference type="ChEBI" id="CHEBI:58053"/>
    </ligand>
</feature>
<evidence type="ECO:0000313" key="21">
    <source>
        <dbReference type="EMBL" id="QDU67037.1"/>
    </source>
</evidence>
<feature type="binding site" evidence="15">
    <location>
        <begin position="245"/>
        <end position="247"/>
    </location>
    <ligand>
        <name>NAD(+)</name>
        <dbReference type="ChEBI" id="CHEBI:57540"/>
    </ligand>
</feature>
<comment type="pathway">
    <text evidence="13 19">Purine metabolism; XMP biosynthesis via de novo pathway; XMP from IMP: step 1/1.</text>
</comment>
<comment type="catalytic activity">
    <reaction evidence="12 13 19">
        <text>IMP + NAD(+) + H2O = XMP + NADH + H(+)</text>
        <dbReference type="Rhea" id="RHEA:11708"/>
        <dbReference type="ChEBI" id="CHEBI:15377"/>
        <dbReference type="ChEBI" id="CHEBI:15378"/>
        <dbReference type="ChEBI" id="CHEBI:57464"/>
        <dbReference type="ChEBI" id="CHEBI:57540"/>
        <dbReference type="ChEBI" id="CHEBI:57945"/>
        <dbReference type="ChEBI" id="CHEBI:58053"/>
        <dbReference type="EC" id="1.1.1.205"/>
    </reaction>
</comment>
<evidence type="ECO:0000256" key="1">
    <source>
        <dbReference type="ARBA" id="ARBA00001958"/>
    </source>
</evidence>
<dbReference type="GO" id="GO:0006177">
    <property type="term" value="P:GMP biosynthetic process"/>
    <property type="evidence" value="ECO:0007669"/>
    <property type="project" value="UniProtKB-UniRule"/>
</dbReference>
<keyword evidence="8 13" id="KW-0630">Potassium</keyword>
<feature type="binding site" evidence="13">
    <location>
        <begin position="334"/>
        <end position="336"/>
    </location>
    <ligand>
        <name>IMP</name>
        <dbReference type="ChEBI" id="CHEBI:58053"/>
    </ligand>
</feature>
<feature type="binding site" evidence="13">
    <location>
        <position position="467"/>
    </location>
    <ligand>
        <name>K(+)</name>
        <dbReference type="ChEBI" id="CHEBI:29103"/>
        <note>ligand shared between two tetrameric partners</note>
    </ligand>
</feature>
<comment type="similarity">
    <text evidence="2 13 18">Belongs to the IMPDH/GMPR family.</text>
</comment>
<comment type="caution">
    <text evidence="13">Lacks conserved residue(s) required for the propagation of feature annotation.</text>
</comment>
<dbReference type="FunFam" id="3.20.20.70:FF:000003">
    <property type="entry name" value="GMP reductase"/>
    <property type="match status" value="1"/>
</dbReference>
<dbReference type="SMART" id="SM01240">
    <property type="entry name" value="IMPDH"/>
    <property type="match status" value="1"/>
</dbReference>
<comment type="function">
    <text evidence="13">Catalyzes the conversion of inosine 5'-phosphate (IMP) to xanthosine 5'-phosphate (XMP), the first committed and rate-limiting step in the de novo synthesis of guanine nucleotides, and therefore plays an important role in the regulation of cell growth.</text>
</comment>
<dbReference type="PROSITE" id="PS00487">
    <property type="entry name" value="IMP_DH_GMP_RED"/>
    <property type="match status" value="1"/>
</dbReference>
<evidence type="ECO:0000256" key="18">
    <source>
        <dbReference type="RuleBase" id="RU003927"/>
    </source>
</evidence>
<evidence type="ECO:0000256" key="19">
    <source>
        <dbReference type="RuleBase" id="RU003928"/>
    </source>
</evidence>
<evidence type="ECO:0000256" key="14">
    <source>
        <dbReference type="PIRSR" id="PIRSR000130-1"/>
    </source>
</evidence>
<evidence type="ECO:0000256" key="2">
    <source>
        <dbReference type="ARBA" id="ARBA00005502"/>
    </source>
</evidence>
<dbReference type="HAMAP" id="MF_01964">
    <property type="entry name" value="IMPDH"/>
    <property type="match status" value="1"/>
</dbReference>
<dbReference type="Pfam" id="PF00571">
    <property type="entry name" value="CBS"/>
    <property type="match status" value="2"/>
</dbReference>
<feature type="active site" description="Proton acceptor" evidence="13 14">
    <location>
        <position position="397"/>
    </location>
</feature>
<proteinExistence type="inferred from homology"/>
<feature type="binding site" description="in other chain" evidence="13 16">
    <location>
        <position position="301"/>
    </location>
    <ligand>
        <name>K(+)</name>
        <dbReference type="ChEBI" id="CHEBI:29103"/>
        <note>ligand shared between two tetrameric partners</note>
    </ligand>
</feature>
<dbReference type="InterPro" id="IPR005990">
    <property type="entry name" value="IMP_DH"/>
</dbReference>
<keyword evidence="7 13" id="KW-0658">Purine biosynthesis</keyword>
<keyword evidence="22" id="KW-1185">Reference proteome</keyword>
<dbReference type="GO" id="GO:0046872">
    <property type="term" value="F:metal ion binding"/>
    <property type="evidence" value="ECO:0007669"/>
    <property type="project" value="UniProtKB-UniRule"/>
</dbReference>
<evidence type="ECO:0000256" key="17">
    <source>
        <dbReference type="PROSITE-ProRule" id="PRU00703"/>
    </source>
</evidence>
<feature type="domain" description="CBS" evidence="20">
    <location>
        <begin position="153"/>
        <end position="211"/>
    </location>
</feature>
<dbReference type="GO" id="GO:0003938">
    <property type="term" value="F:IMP dehydrogenase activity"/>
    <property type="evidence" value="ECO:0007669"/>
    <property type="project" value="UniProtKB-UniRule"/>
</dbReference>
<evidence type="ECO:0000259" key="20">
    <source>
        <dbReference type="PROSITE" id="PS51371"/>
    </source>
</evidence>
<feature type="domain" description="CBS" evidence="20">
    <location>
        <begin position="93"/>
        <end position="149"/>
    </location>
</feature>
<dbReference type="InterPro" id="IPR046342">
    <property type="entry name" value="CBS_dom_sf"/>
</dbReference>
<dbReference type="EC" id="1.1.1.205" evidence="13 19"/>
<gene>
    <name evidence="21" type="primary">guaB_2</name>
    <name evidence="13" type="synonym">guaB</name>
    <name evidence="21" type="ORF">Pla133_21150</name>
</gene>
<evidence type="ECO:0000256" key="6">
    <source>
        <dbReference type="ARBA" id="ARBA00022749"/>
    </source>
</evidence>
<accession>A0A518BJ83</accession>
<dbReference type="InterPro" id="IPR001093">
    <property type="entry name" value="IMP_DH_GMPRt"/>
</dbReference>
<protein>
    <recommendedName>
        <fullName evidence="13 19">Inosine-5'-monophosphate dehydrogenase</fullName>
        <shortName evidence="13">IMP dehydrogenase</shortName>
        <shortName evidence="13">IMPD</shortName>
        <shortName evidence="13">IMPDH</shortName>
        <ecNumber evidence="13 19">1.1.1.205</ecNumber>
    </recommendedName>
</protein>
<evidence type="ECO:0000256" key="12">
    <source>
        <dbReference type="ARBA" id="ARBA00048028"/>
    </source>
</evidence>
<reference evidence="21 22" key="1">
    <citation type="submission" date="2019-02" db="EMBL/GenBank/DDBJ databases">
        <title>Deep-cultivation of Planctomycetes and their phenomic and genomic characterization uncovers novel biology.</title>
        <authorList>
            <person name="Wiegand S."/>
            <person name="Jogler M."/>
            <person name="Boedeker C."/>
            <person name="Pinto D."/>
            <person name="Vollmers J."/>
            <person name="Rivas-Marin E."/>
            <person name="Kohn T."/>
            <person name="Peeters S.H."/>
            <person name="Heuer A."/>
            <person name="Rast P."/>
            <person name="Oberbeckmann S."/>
            <person name="Bunk B."/>
            <person name="Jeske O."/>
            <person name="Meyerdierks A."/>
            <person name="Storesund J.E."/>
            <person name="Kallscheuer N."/>
            <person name="Luecker S."/>
            <person name="Lage O.M."/>
            <person name="Pohl T."/>
            <person name="Merkel B.J."/>
            <person name="Hornburger P."/>
            <person name="Mueller R.-W."/>
            <person name="Bruemmer F."/>
            <person name="Labrenz M."/>
            <person name="Spormann A.M."/>
            <person name="Op den Camp H."/>
            <person name="Overmann J."/>
            <person name="Amann R."/>
            <person name="Jetten M.S.M."/>
            <person name="Mascher T."/>
            <person name="Medema M.H."/>
            <person name="Devos D.P."/>
            <person name="Kaster A.-K."/>
            <person name="Ovreas L."/>
            <person name="Rohde M."/>
            <person name="Galperin M.Y."/>
            <person name="Jogler C."/>
        </authorList>
    </citation>
    <scope>NUCLEOTIDE SEQUENCE [LARGE SCALE GENOMIC DNA]</scope>
    <source>
        <strain evidence="21 22">Pla133</strain>
    </source>
</reference>
<keyword evidence="9 13" id="KW-0560">Oxidoreductase</keyword>
<keyword evidence="4 13" id="KW-0479">Metal-binding</keyword>
<dbReference type="CDD" id="cd04601">
    <property type="entry name" value="CBS_pair_IMPDH"/>
    <property type="match status" value="1"/>
</dbReference>
<name>A0A518BJ83_9BACT</name>
<feature type="binding site" evidence="13">
    <location>
        <position position="412"/>
    </location>
    <ligand>
        <name>IMP</name>
        <dbReference type="ChEBI" id="CHEBI:58053"/>
    </ligand>
</feature>
<dbReference type="PIRSF" id="PIRSF000130">
    <property type="entry name" value="IMPDH"/>
    <property type="match status" value="1"/>
</dbReference>
<dbReference type="RefSeq" id="WP_145064848.1">
    <property type="nucleotide sequence ID" value="NZ_CP036287.1"/>
</dbReference>
<dbReference type="Gene3D" id="3.20.20.70">
    <property type="entry name" value="Aldolase class I"/>
    <property type="match status" value="1"/>
</dbReference>
<feature type="binding site" evidence="13">
    <location>
        <position position="245"/>
    </location>
    <ligand>
        <name>NAD(+)</name>
        <dbReference type="ChEBI" id="CHEBI:57540"/>
    </ligand>
</feature>